<protein>
    <submittedName>
        <fullName evidence="2">Uroporphyrinogen-III synthase</fullName>
    </submittedName>
</protein>
<evidence type="ECO:0000259" key="1">
    <source>
        <dbReference type="Pfam" id="PF02602"/>
    </source>
</evidence>
<proteinExistence type="predicted"/>
<gene>
    <name evidence="2" type="ORF">HUE88_10935</name>
</gene>
<feature type="domain" description="Tetrapyrrole biosynthesis uroporphyrinogen III synthase" evidence="1">
    <location>
        <begin position="31"/>
        <end position="205"/>
    </location>
</feature>
<dbReference type="GO" id="GO:0004852">
    <property type="term" value="F:uroporphyrinogen-III synthase activity"/>
    <property type="evidence" value="ECO:0007669"/>
    <property type="project" value="InterPro"/>
</dbReference>
<accession>A0A7S7RMJ6</accession>
<sequence length="211" mass="23831">MSRQIYLFSTSSHPKATCINSLNIRYLNPSIDFTKYDYLIITSKQAIKALEQYDKKDFIHLRALCVSAKTAMEYKSIGGSIVTAKEGYGDGLLEKIEEFSKETKWLYLRAQTVASNFAQVAKKNDYKIDEKILYVSECSEEILNLHVQKSATLIFTSPSSVECFLKTHTITSDLKVIVIGKTTAKSIPKNIEYQISEETSIESCIELALEV</sequence>
<name>A0A7S7RMJ6_9BACT</name>
<keyword evidence="3" id="KW-1185">Reference proteome</keyword>
<dbReference type="Pfam" id="PF02602">
    <property type="entry name" value="HEM4"/>
    <property type="match status" value="1"/>
</dbReference>
<dbReference type="SUPFAM" id="SSF69618">
    <property type="entry name" value="HemD-like"/>
    <property type="match status" value="1"/>
</dbReference>
<dbReference type="InterPro" id="IPR036108">
    <property type="entry name" value="4pyrrol_syn_uPrphyn_synt_sf"/>
</dbReference>
<evidence type="ECO:0000313" key="2">
    <source>
        <dbReference type="EMBL" id="QOY51614.1"/>
    </source>
</evidence>
<dbReference type="CDD" id="cd06578">
    <property type="entry name" value="HemD"/>
    <property type="match status" value="1"/>
</dbReference>
<dbReference type="Gene3D" id="3.40.50.10090">
    <property type="match status" value="2"/>
</dbReference>
<dbReference type="AlphaFoldDB" id="A0A7S7RMJ6"/>
<organism evidence="2 3">
    <name type="scientific">Candidatus Sulfurimonas baltica</name>
    <dbReference type="NCBI Taxonomy" id="2740404"/>
    <lineage>
        <taxon>Bacteria</taxon>
        <taxon>Pseudomonadati</taxon>
        <taxon>Campylobacterota</taxon>
        <taxon>Epsilonproteobacteria</taxon>
        <taxon>Campylobacterales</taxon>
        <taxon>Sulfurimonadaceae</taxon>
        <taxon>Sulfurimonas</taxon>
    </lineage>
</organism>
<evidence type="ECO:0000313" key="3">
    <source>
        <dbReference type="Proteomes" id="UP000593994"/>
    </source>
</evidence>
<dbReference type="KEGG" id="sbal:HUE88_10935"/>
<dbReference type="RefSeq" id="WP_194368967.1">
    <property type="nucleotide sequence ID" value="NZ_CP054492.1"/>
</dbReference>
<dbReference type="GO" id="GO:0033014">
    <property type="term" value="P:tetrapyrrole biosynthetic process"/>
    <property type="evidence" value="ECO:0007669"/>
    <property type="project" value="InterPro"/>
</dbReference>
<reference evidence="2 3" key="1">
    <citation type="submission" date="2020-05" db="EMBL/GenBank/DDBJ databases">
        <title>Sulfurimonas marisnigri, sp. nov., and Sulfurimonas baltica, sp. nov., manganese oxide reducing chemolithoautotrophs of the class Epsilonproteobacteria isolated from the pelagic redoxclines of the Black and Baltic Seas and emended description of the genus Sulfurimonas.</title>
        <authorList>
            <person name="Henkel J.V."/>
            <person name="Laudan C."/>
            <person name="Werner J."/>
            <person name="Neu T."/>
            <person name="Plewe S."/>
            <person name="Sproer C."/>
            <person name="Bunk B."/>
            <person name="Schulz-Vogt H.N."/>
        </authorList>
    </citation>
    <scope>NUCLEOTIDE SEQUENCE [LARGE SCALE GENOMIC DNA]</scope>
    <source>
        <strain evidence="2 3">GD2</strain>
    </source>
</reference>
<dbReference type="EMBL" id="CP054492">
    <property type="protein sequence ID" value="QOY51614.1"/>
    <property type="molecule type" value="Genomic_DNA"/>
</dbReference>
<dbReference type="InterPro" id="IPR003754">
    <property type="entry name" value="4pyrrol_synth_uPrphyn_synth"/>
</dbReference>
<dbReference type="Proteomes" id="UP000593994">
    <property type="component" value="Chromosome"/>
</dbReference>